<dbReference type="Proteomes" id="UP000052978">
    <property type="component" value="Unassembled WGS sequence"/>
</dbReference>
<gene>
    <name evidence="3" type="ORF">D623_10000076</name>
</gene>
<reference evidence="3 4" key="1">
    <citation type="journal article" date="2013" name="Nat. Commun.">
        <title>Genome analysis reveals insights into physiology and longevity of the Brandt's bat Myotis brandtii.</title>
        <authorList>
            <person name="Seim I."/>
            <person name="Fang X."/>
            <person name="Xiong Z."/>
            <person name="Lobanov A.V."/>
            <person name="Huang Z."/>
            <person name="Ma S."/>
            <person name="Feng Y."/>
            <person name="Turanov A.A."/>
            <person name="Zhu Y."/>
            <person name="Lenz T.L."/>
            <person name="Gerashchenko M.V."/>
            <person name="Fan D."/>
            <person name="Hee Yim S."/>
            <person name="Yao X."/>
            <person name="Jordan D."/>
            <person name="Xiong Y."/>
            <person name="Ma Y."/>
            <person name="Lyapunov A.N."/>
            <person name="Chen G."/>
            <person name="Kulakova O.I."/>
            <person name="Sun Y."/>
            <person name="Lee S.G."/>
            <person name="Bronson R.T."/>
            <person name="Moskalev A.A."/>
            <person name="Sunyaev S.R."/>
            <person name="Zhang G."/>
            <person name="Krogh A."/>
            <person name="Wang J."/>
            <person name="Gladyshev V.N."/>
        </authorList>
    </citation>
    <scope>NUCLEOTIDE SEQUENCE [LARGE SCALE GENOMIC DNA]</scope>
</reference>
<proteinExistence type="predicted"/>
<evidence type="ECO:0000313" key="3">
    <source>
        <dbReference type="EMBL" id="EPQ20571.1"/>
    </source>
</evidence>
<evidence type="ECO:0000313" key="4">
    <source>
        <dbReference type="Proteomes" id="UP000052978"/>
    </source>
</evidence>
<evidence type="ECO:0000256" key="2">
    <source>
        <dbReference type="SAM" id="SignalP"/>
    </source>
</evidence>
<keyword evidence="2" id="KW-0732">Signal</keyword>
<feature type="chain" id="PRO_5004543456" evidence="2">
    <location>
        <begin position="19"/>
        <end position="92"/>
    </location>
</feature>
<dbReference type="EMBL" id="KE262166">
    <property type="protein sequence ID" value="EPQ20571.1"/>
    <property type="molecule type" value="Genomic_DNA"/>
</dbReference>
<protein>
    <submittedName>
        <fullName evidence="3">2-oxoglutarate and iron-dependent oxygenase domain-containing protein 1</fullName>
    </submittedName>
</protein>
<organism evidence="3 4">
    <name type="scientific">Myotis brandtii</name>
    <name type="common">Brandt's bat</name>
    <dbReference type="NCBI Taxonomy" id="109478"/>
    <lineage>
        <taxon>Eukaryota</taxon>
        <taxon>Metazoa</taxon>
        <taxon>Chordata</taxon>
        <taxon>Craniata</taxon>
        <taxon>Vertebrata</taxon>
        <taxon>Euteleostomi</taxon>
        <taxon>Mammalia</taxon>
        <taxon>Eutheria</taxon>
        <taxon>Laurasiatheria</taxon>
        <taxon>Chiroptera</taxon>
        <taxon>Yangochiroptera</taxon>
        <taxon>Vespertilionidae</taxon>
        <taxon>Myotis</taxon>
    </lineage>
</organism>
<accession>S7NUD7</accession>
<dbReference type="AlphaFoldDB" id="S7NUD7"/>
<evidence type="ECO:0000256" key="1">
    <source>
        <dbReference type="SAM" id="MobiDB-lite"/>
    </source>
</evidence>
<feature type="region of interest" description="Disordered" evidence="1">
    <location>
        <begin position="25"/>
        <end position="92"/>
    </location>
</feature>
<name>S7NUD7_MYOBR</name>
<feature type="compositionally biased region" description="Basic and acidic residues" evidence="1">
    <location>
        <begin position="78"/>
        <end position="92"/>
    </location>
</feature>
<feature type="signal peptide" evidence="2">
    <location>
        <begin position="1"/>
        <end position="18"/>
    </location>
</feature>
<sequence>MTLFRSEALFLLLSNFTGLKLHFLAPSEEEETEGTKEGEAATAPESTEEGTSYSSSEPENNLAAASNNSQQSNEQADPEPKENEAKEGKLLS</sequence>
<keyword evidence="4" id="KW-1185">Reference proteome</keyword>
<feature type="compositionally biased region" description="Low complexity" evidence="1">
    <location>
        <begin position="40"/>
        <end position="75"/>
    </location>
</feature>